<dbReference type="PANTHER" id="PTHR42796:SF4">
    <property type="entry name" value="FUMARYLACETOACETATE HYDROLASE DOMAIN-CONTAINING PROTEIN 2A"/>
    <property type="match status" value="1"/>
</dbReference>
<evidence type="ECO:0000313" key="5">
    <source>
        <dbReference type="Proteomes" id="UP000600865"/>
    </source>
</evidence>
<sequence>MTRFNDATGLAEGSFGVGTYQAKDGKPFPGMVLPDGTVFDLSDRYYDTHAIFEDWDRAVDGMNDLAVKRDRDGQRFEELKALPVVAHPNMLCAGSNYCSHVAEMMTHNKFNQDQREPGESDESFYARNLAIVEKRKTEGMPFIWTGLHSSLCGANDDIILPLIGENPDWELEFGVITKNTGRYLKPEETDDVIAAYVMCNDIGTVDEFRRSDVRFMFDWISKHQPNFKTLGPFAVPKEFVDRSKVQIQLKLNGKMMQDWPISDMIFQPEQILSYCTERLRLVPGDLLITGSPPGNGAFHGNRWMRPGDVVESSITYLGRQRNEVIAEDAGGRTPTYGPLR</sequence>
<gene>
    <name evidence="4" type="ORF">GCM10011309_11570</name>
</gene>
<protein>
    <submittedName>
        <fullName evidence="4">Hydrolase</fullName>
    </submittedName>
</protein>
<dbReference type="PANTHER" id="PTHR42796">
    <property type="entry name" value="FUMARYLACETOACETATE HYDROLASE DOMAIN-CONTAINING PROTEIN 2A-RELATED"/>
    <property type="match status" value="1"/>
</dbReference>
<dbReference type="GO" id="GO:0046872">
    <property type="term" value="F:metal ion binding"/>
    <property type="evidence" value="ECO:0007669"/>
    <property type="project" value="UniProtKB-KW"/>
</dbReference>
<comment type="caution">
    <text evidence="4">The sequence shown here is derived from an EMBL/GenBank/DDBJ whole genome shotgun (WGS) entry which is preliminary data.</text>
</comment>
<evidence type="ECO:0000313" key="4">
    <source>
        <dbReference type="EMBL" id="GGX63282.1"/>
    </source>
</evidence>
<keyword evidence="2" id="KW-0479">Metal-binding</keyword>
<dbReference type="InterPro" id="IPR011234">
    <property type="entry name" value="Fumarylacetoacetase-like_C"/>
</dbReference>
<keyword evidence="4" id="KW-0378">Hydrolase</keyword>
<name>A0A918NCY2_9PROT</name>
<dbReference type="Proteomes" id="UP000600865">
    <property type="component" value="Unassembled WGS sequence"/>
</dbReference>
<dbReference type="Gene3D" id="3.90.850.10">
    <property type="entry name" value="Fumarylacetoacetase-like, C-terminal domain"/>
    <property type="match status" value="1"/>
</dbReference>
<dbReference type="EMBL" id="BMYV01000001">
    <property type="protein sequence ID" value="GGX63282.1"/>
    <property type="molecule type" value="Genomic_DNA"/>
</dbReference>
<accession>A0A918NCY2</accession>
<organism evidence="4 5">
    <name type="scientific">Litorimonas cladophorae</name>
    <dbReference type="NCBI Taxonomy" id="1220491"/>
    <lineage>
        <taxon>Bacteria</taxon>
        <taxon>Pseudomonadati</taxon>
        <taxon>Pseudomonadota</taxon>
        <taxon>Alphaproteobacteria</taxon>
        <taxon>Maricaulales</taxon>
        <taxon>Robiginitomaculaceae</taxon>
    </lineage>
</organism>
<reference evidence="4 5" key="1">
    <citation type="journal article" date="2014" name="Int. J. Syst. Evol. Microbiol.">
        <title>Complete genome sequence of Corynebacterium casei LMG S-19264T (=DSM 44701T), isolated from a smear-ripened cheese.</title>
        <authorList>
            <consortium name="US DOE Joint Genome Institute (JGI-PGF)"/>
            <person name="Walter F."/>
            <person name="Albersmeier A."/>
            <person name="Kalinowski J."/>
            <person name="Ruckert C."/>
        </authorList>
    </citation>
    <scope>NUCLEOTIDE SEQUENCE [LARGE SCALE GENOMIC DNA]</scope>
    <source>
        <strain evidence="4 5">KCTC 23968</strain>
    </source>
</reference>
<proteinExistence type="inferred from homology"/>
<dbReference type="InterPro" id="IPR051121">
    <property type="entry name" value="FAH"/>
</dbReference>
<keyword evidence="5" id="KW-1185">Reference proteome</keyword>
<dbReference type="GO" id="GO:0016787">
    <property type="term" value="F:hydrolase activity"/>
    <property type="evidence" value="ECO:0007669"/>
    <property type="project" value="UniProtKB-KW"/>
</dbReference>
<dbReference type="Pfam" id="PF01557">
    <property type="entry name" value="FAA_hydrolase"/>
    <property type="match status" value="1"/>
</dbReference>
<dbReference type="AlphaFoldDB" id="A0A918NCY2"/>
<feature type="domain" description="Fumarylacetoacetase-like C-terminal" evidence="3">
    <location>
        <begin position="91"/>
        <end position="324"/>
    </location>
</feature>
<evidence type="ECO:0000256" key="2">
    <source>
        <dbReference type="ARBA" id="ARBA00022723"/>
    </source>
</evidence>
<dbReference type="InterPro" id="IPR036663">
    <property type="entry name" value="Fumarylacetoacetase_C_sf"/>
</dbReference>
<dbReference type="SUPFAM" id="SSF56529">
    <property type="entry name" value="FAH"/>
    <property type="match status" value="1"/>
</dbReference>
<dbReference type="RefSeq" id="WP_189582588.1">
    <property type="nucleotide sequence ID" value="NZ_BMYV01000001.1"/>
</dbReference>
<evidence type="ECO:0000256" key="1">
    <source>
        <dbReference type="ARBA" id="ARBA00010211"/>
    </source>
</evidence>
<evidence type="ECO:0000259" key="3">
    <source>
        <dbReference type="Pfam" id="PF01557"/>
    </source>
</evidence>
<comment type="similarity">
    <text evidence="1">Belongs to the FAH family.</text>
</comment>
<dbReference type="GO" id="GO:0044281">
    <property type="term" value="P:small molecule metabolic process"/>
    <property type="evidence" value="ECO:0007669"/>
    <property type="project" value="UniProtKB-ARBA"/>
</dbReference>